<comment type="caution">
    <text evidence="3">The sequence shown here is derived from an EMBL/GenBank/DDBJ whole genome shotgun (WGS) entry which is preliminary data.</text>
</comment>
<dbReference type="Pfam" id="PF12729">
    <property type="entry name" value="4HB_MCP_1"/>
    <property type="match status" value="1"/>
</dbReference>
<dbReference type="RefSeq" id="WP_111630598.1">
    <property type="nucleotide sequence ID" value="NZ_QLMC01000006.1"/>
</dbReference>
<dbReference type="AlphaFoldDB" id="A0A327WVC5"/>
<keyword evidence="1" id="KW-0812">Transmembrane</keyword>
<dbReference type="OrthoDB" id="1438991at2"/>
<dbReference type="EMBL" id="QLMC01000006">
    <property type="protein sequence ID" value="RAJ93060.1"/>
    <property type="molecule type" value="Genomic_DNA"/>
</dbReference>
<dbReference type="InterPro" id="IPR024478">
    <property type="entry name" value="HlyB_4HB_MCP"/>
</dbReference>
<proteinExistence type="predicted"/>
<reference evidence="3 4" key="1">
    <citation type="submission" date="2018-06" db="EMBL/GenBank/DDBJ databases">
        <title>Genomic Encyclopedia of Archaeal and Bacterial Type Strains, Phase II (KMG-II): from individual species to whole genera.</title>
        <authorList>
            <person name="Goeker M."/>
        </authorList>
    </citation>
    <scope>NUCLEOTIDE SEQUENCE [LARGE SCALE GENOMIC DNA]</scope>
    <source>
        <strain evidence="3 4">DSM 21851</strain>
    </source>
</reference>
<protein>
    <submittedName>
        <fullName evidence="3">Chemoreceptor-like protein with four helix bundle sensory module</fullName>
    </submittedName>
</protein>
<keyword evidence="3" id="KW-0675">Receptor</keyword>
<keyword evidence="4" id="KW-1185">Reference proteome</keyword>
<gene>
    <name evidence="3" type="ORF">LX87_04572</name>
</gene>
<accession>A0A327WVC5</accession>
<evidence type="ECO:0000313" key="3">
    <source>
        <dbReference type="EMBL" id="RAJ93060.1"/>
    </source>
</evidence>
<sequence>MKPSAINRSRLRLTLLVVSLLCFILISIFLSRRSVHQLRGASASIYQDRLVPTAMIAQLTAQVYQKRLLLEAYGREKTKPALLESRLDGINRQADSLLTAFDQTKLTPQETDELKRLRKRLAVYNELEKAFISKLNDRSNAQEILFVGAGATAFNQLAQTLAELSALQLRVGEELLNESSGQTNYLYVLTALQIGLVLVIGVCLFWHRF</sequence>
<dbReference type="Proteomes" id="UP000248790">
    <property type="component" value="Unassembled WGS sequence"/>
</dbReference>
<organism evidence="3 4">
    <name type="scientific">Larkinella arboricola</name>
    <dbReference type="NCBI Taxonomy" id="643671"/>
    <lineage>
        <taxon>Bacteria</taxon>
        <taxon>Pseudomonadati</taxon>
        <taxon>Bacteroidota</taxon>
        <taxon>Cytophagia</taxon>
        <taxon>Cytophagales</taxon>
        <taxon>Spirosomataceae</taxon>
        <taxon>Larkinella</taxon>
    </lineage>
</organism>
<feature type="transmembrane region" description="Helical" evidence="1">
    <location>
        <begin position="185"/>
        <end position="206"/>
    </location>
</feature>
<evidence type="ECO:0000259" key="2">
    <source>
        <dbReference type="Pfam" id="PF12729"/>
    </source>
</evidence>
<name>A0A327WVC5_LARAB</name>
<keyword evidence="1" id="KW-1133">Transmembrane helix</keyword>
<keyword evidence="1" id="KW-0472">Membrane</keyword>
<evidence type="ECO:0000256" key="1">
    <source>
        <dbReference type="SAM" id="Phobius"/>
    </source>
</evidence>
<feature type="domain" description="Chemotaxis methyl-accepting receptor HlyB-like 4HB MCP" evidence="2">
    <location>
        <begin position="12"/>
        <end position="179"/>
    </location>
</feature>
<evidence type="ECO:0000313" key="4">
    <source>
        <dbReference type="Proteomes" id="UP000248790"/>
    </source>
</evidence>